<dbReference type="RefSeq" id="WP_005304892.1">
    <property type="nucleotide sequence ID" value="NZ_CP046751.1"/>
</dbReference>
<feature type="transmembrane region" description="Helical" evidence="1">
    <location>
        <begin position="21"/>
        <end position="42"/>
    </location>
</feature>
<evidence type="ECO:0000256" key="1">
    <source>
        <dbReference type="SAM" id="Phobius"/>
    </source>
</evidence>
<feature type="transmembrane region" description="Helical" evidence="1">
    <location>
        <begin position="301"/>
        <end position="323"/>
    </location>
</feature>
<protein>
    <submittedName>
        <fullName evidence="2">NnrS protein</fullName>
    </submittedName>
</protein>
<dbReference type="Proteomes" id="UP000251647">
    <property type="component" value="Unassembled WGS sequence"/>
</dbReference>
<evidence type="ECO:0000313" key="2">
    <source>
        <dbReference type="EMBL" id="SPY44754.1"/>
    </source>
</evidence>
<feature type="transmembrane region" description="Helical" evidence="1">
    <location>
        <begin position="365"/>
        <end position="389"/>
    </location>
</feature>
<keyword evidence="1" id="KW-0812">Transmembrane</keyword>
<name>A0A2X1XVL7_PHODM</name>
<dbReference type="EMBL" id="UATL01000005">
    <property type="protein sequence ID" value="SPY44754.1"/>
    <property type="molecule type" value="Genomic_DNA"/>
</dbReference>
<proteinExistence type="predicted"/>
<feature type="transmembrane region" description="Helical" evidence="1">
    <location>
        <begin position="118"/>
        <end position="135"/>
    </location>
</feature>
<feature type="transmembrane region" description="Helical" evidence="1">
    <location>
        <begin position="216"/>
        <end position="234"/>
    </location>
</feature>
<keyword evidence="1" id="KW-0472">Membrane</keyword>
<accession>A0A2X1XVL7</accession>
<dbReference type="AlphaFoldDB" id="A0A2X1XVL7"/>
<reference evidence="2 3" key="1">
    <citation type="submission" date="2018-06" db="EMBL/GenBank/DDBJ databases">
        <authorList>
            <consortium name="Pathogen Informatics"/>
            <person name="Doyle S."/>
        </authorList>
    </citation>
    <scope>NUCLEOTIDE SEQUENCE [LARGE SCALE GENOMIC DNA]</scope>
    <source>
        <strain evidence="2 3">NCTC11647</strain>
    </source>
</reference>
<organism evidence="2 3">
    <name type="scientific">Photobacterium damselae</name>
    <dbReference type="NCBI Taxonomy" id="38293"/>
    <lineage>
        <taxon>Bacteria</taxon>
        <taxon>Pseudomonadati</taxon>
        <taxon>Pseudomonadota</taxon>
        <taxon>Gammaproteobacteria</taxon>
        <taxon>Vibrionales</taxon>
        <taxon>Vibrionaceae</taxon>
        <taxon>Photobacterium</taxon>
    </lineage>
</organism>
<evidence type="ECO:0000313" key="3">
    <source>
        <dbReference type="Proteomes" id="UP000251647"/>
    </source>
</evidence>
<feature type="transmembrane region" description="Helical" evidence="1">
    <location>
        <begin position="180"/>
        <end position="204"/>
    </location>
</feature>
<feature type="transmembrane region" description="Helical" evidence="1">
    <location>
        <begin position="272"/>
        <end position="295"/>
    </location>
</feature>
<keyword evidence="1" id="KW-1133">Transmembrane helix</keyword>
<dbReference type="InterPro" id="IPR010266">
    <property type="entry name" value="NnrS"/>
</dbReference>
<sequence>MMQILDNEKEQKIIPIFRLAFRPFFLSAALFSAVAMVVWAMFWSGSSHVTGLMYGHPIWWHAHEMMIGFTGAIIIGFLLTAVQTWTGVPGIRSTKLAIVFTLWLIARIGLLFGQPSYVWMFIDLSWIPLAAYFLLKPILLRRQWNNLFFAPLLLLLTALNVQLHLIAMGLVENSLRQTSFIALVVIAIIVLVVGGRVIPFFTWRGTQTEQITRVKWIEYAALIPAWLLLVATFLPLPSNYNWIVANLLMVTAVTNMIRFVRWRTLSTLKVPLLWSLHLAYLCMILGLFAIGLSMVSHVVSYSIALHLMTVGGIGGMILSMMARVSLGHTGRSLQVGYWVQIAFVCLLLSTLVRSVLIWVYPSLTINGYVFSAILWAIAFSIFTIVYYPILTKPRVDGRPG</sequence>
<feature type="transmembrane region" description="Helical" evidence="1">
    <location>
        <begin position="62"/>
        <end position="82"/>
    </location>
</feature>
<feature type="transmembrane region" description="Helical" evidence="1">
    <location>
        <begin position="94"/>
        <end position="112"/>
    </location>
</feature>
<feature type="transmembrane region" description="Helical" evidence="1">
    <location>
        <begin position="335"/>
        <end position="359"/>
    </location>
</feature>
<gene>
    <name evidence="2" type="ORF">NCTC11647_03705</name>
</gene>
<feature type="transmembrane region" description="Helical" evidence="1">
    <location>
        <begin position="240"/>
        <end position="260"/>
    </location>
</feature>
<dbReference type="Pfam" id="PF05940">
    <property type="entry name" value="NnrS"/>
    <property type="match status" value="1"/>
</dbReference>
<feature type="transmembrane region" description="Helical" evidence="1">
    <location>
        <begin position="147"/>
        <end position="168"/>
    </location>
</feature>